<dbReference type="OrthoDB" id="4753753at2"/>
<evidence type="ECO:0000256" key="1">
    <source>
        <dbReference type="SAM" id="Coils"/>
    </source>
</evidence>
<comment type="caution">
    <text evidence="3">The sequence shown here is derived from an EMBL/GenBank/DDBJ whole genome shotgun (WGS) entry which is preliminary data.</text>
</comment>
<protein>
    <recommendedName>
        <fullName evidence="7">NlpC/P60 domain-containing protein</fullName>
    </recommendedName>
</protein>
<dbReference type="Proteomes" id="UP000037962">
    <property type="component" value="Unassembled WGS sequence"/>
</dbReference>
<dbReference type="KEGG" id="miz:BAB75_09495"/>
<name>A0A7V8LRS3_9MYCO</name>
<feature type="coiled-coil region" evidence="1">
    <location>
        <begin position="273"/>
        <end position="307"/>
    </location>
</feature>
<evidence type="ECO:0000313" key="3">
    <source>
        <dbReference type="EMBL" id="KPG14479.1"/>
    </source>
</evidence>
<feature type="region of interest" description="Disordered" evidence="2">
    <location>
        <begin position="1434"/>
        <end position="1518"/>
    </location>
</feature>
<evidence type="ECO:0000256" key="2">
    <source>
        <dbReference type="SAM" id="MobiDB-lite"/>
    </source>
</evidence>
<gene>
    <name evidence="3" type="ORF">AN908_08100</name>
    <name evidence="4" type="ORF">AN912_19260</name>
</gene>
<accession>A0A7V8LRS3</accession>
<evidence type="ECO:0008006" key="7">
    <source>
        <dbReference type="Google" id="ProtNLM"/>
    </source>
</evidence>
<keyword evidence="1" id="KW-0175">Coiled coil</keyword>
<dbReference type="RefSeq" id="WP_043075824.1">
    <property type="nucleotide sequence ID" value="NZ_CP011530.1"/>
</dbReference>
<proteinExistence type="predicted"/>
<reference evidence="5 6" key="1">
    <citation type="submission" date="2015-09" db="EMBL/GenBank/DDBJ databases">
        <title>Genome Sequences of Mycobacterium immunogenum Isolates, Recuperated from a Chloraminated Drinking Water Distribution System Simulator Subjected to Episodes of Nitrification.</title>
        <authorList>
            <person name="Gomez-Alvarez V."/>
            <person name="Revetta R.P."/>
        </authorList>
    </citation>
    <scope>NUCLEOTIDE SEQUENCE [LARGE SCALE GENOMIC DNA]</scope>
    <source>
        <strain evidence="3 5">H008</strain>
        <strain evidence="4 6">H076</strain>
    </source>
</reference>
<evidence type="ECO:0000313" key="5">
    <source>
        <dbReference type="Proteomes" id="UP000037843"/>
    </source>
</evidence>
<keyword evidence="6" id="KW-1185">Reference proteome</keyword>
<dbReference type="EMBL" id="LJFO01000003">
    <property type="protein sequence ID" value="KPG14479.1"/>
    <property type="molecule type" value="Genomic_DNA"/>
</dbReference>
<dbReference type="GeneID" id="45764131"/>
<dbReference type="EMBL" id="LJFS01000027">
    <property type="protein sequence ID" value="KPG30188.1"/>
    <property type="molecule type" value="Genomic_DNA"/>
</dbReference>
<dbReference type="Proteomes" id="UP000037843">
    <property type="component" value="Unassembled WGS sequence"/>
</dbReference>
<feature type="compositionally biased region" description="Gly residues" evidence="2">
    <location>
        <begin position="1448"/>
        <end position="1458"/>
    </location>
</feature>
<evidence type="ECO:0000313" key="6">
    <source>
        <dbReference type="Proteomes" id="UP000037962"/>
    </source>
</evidence>
<evidence type="ECO:0000313" key="4">
    <source>
        <dbReference type="EMBL" id="KPG30188.1"/>
    </source>
</evidence>
<sequence length="1657" mass="170145">MTEYSAGEAKLRVVPDASEFKGKLEADMRKIRAEFTVNVNAATAQARADIERFRDIQERNNIRVGVDASLGQAQADMRRFRTEQEANRLVVRVDADTRGARREIEDLRRSVTHGSLGSALTWNVGAAGLSLLPSAATGLVSLAGALQQVAQSGIAVPGILGGVASSVGALAMGLSGVKDAYSAAADAAGKFGADGAQQSAQAAAAANALRNAVYDEARAQRDVAQARKDARQQLQDLNLELRGGRISEAQAVLSAQRARRDLQSGQYRDALDYQEAQLRVVEADQRVMETRARNAALQDKANDVNAKGVENSDLVVDAQERLVRAHQGTQQAQAASIASTVAAAAALDNLAPNAAQFVKTLVGMREQFRGLRTDVQQALFAGLSDEIKTLVDNDLPVLDRGLTNVATGINANFVQLFRSLGSTQSQGLLDRILGNTGEAQKRFTAAIDPIVHSIETLTGGSSDALPRIADGIGKVADRFDHFITEADKDGRLAKWIDEGIDGFTSMGNTLLNIGGIFTALTKAAGGGGLLGTLEQNTKRLSDFLNSTKGQDQLRKFFADARAELDKWAPILRDLPGIIGGVVSAAQEGSGVVMGVLRPVSQILGEHPQLVKDIALAFLIWKTVPPLVGGVTNSLGALSRGLTEVGTGFSGTRDRITRGMDAVDERFTAAGSERGGVRRFSRVLAGISAAGGPLSLLVTAGIPLVAQFVTRITQDMDNAAEHIKSVNEEAKSLIGTLEAVTNLTGTATRKALADKLQNVEGGPGKGLGGDALNAAKLLGLGGTDQRDVITAALPGGGAQYDQIMGPIRDKVRPAVQDFIKSQGLKPGEGKLQGIDENTIIDAWLGVPGALEKVTNAKELGQNIVQLGTLQSQVEALGSGDPAFLASLLGQRLNFERSGAGGAVSQAQAAQAAATPQPRLKPEFAQQFPGAVVNSDGTTTTIVSTIGPNAGMGLSEQSQATQGVPPNQDKWTYRLSPEDARRLTYAKGGFTPGHTGTGPTGGHVAEVHKKEFVVSERGTAAVPAPFLHALNTGIVDSSLLLPKYDQGGFVGPDGNPIVAGPLPGAAPVAPIAPAPQGGGLLSAVGKAVDGIQGPVNNVTGALGSLGGGKGGQSVQIPGLGLSIPTGGNFTMPTLESWMPWLPKPGQDMSTWNPFAGAPDKIQPQNIAFRGASTLIQGALSGLGLDGSILSQNNPYNQAAQRTAQFYLDKLGGGGGQADAGVQAVIDSANAGALQLPSATGLAIPGADGTLSPAALRGIQYAQQHAVGQKYVYGGVGAAQYEGGPGGYDCSGIASAIYAATKGLPQGQRYFTTESDFAALGFIPGYKSGELNIGVMRGGGGPNSHMALTLPNGVKVESGGAADATQYGGAAKGATDFALQWHLPVSSDAKGSVPGLYDIGGWLQPGLQTVVNKTNAPEPVLNAQQWNTASKAIEMVSSARPTPPQPPMSGAQGGISTGGAGIQPHNPAQKPGSSPPPSAAPAAPASPSTLQPPESAPEQAPTQQQGPTFAPGTVGAAPSSLNHNLPAIDKAIDSTASTLANLASTAISAAAAGGSMGMGGGAGGALASSMVAGGIQQAGKIAKNVANVGSSLLVGSVPGSNGTADRAYGELLRPVQNAPITAPVYSPTYNVSGNYELRSAMDQLELKEKVDAQSRLANKP</sequence>
<organism evidence="3 5">
    <name type="scientific">Mycobacteroides immunogenum</name>
    <dbReference type="NCBI Taxonomy" id="83262"/>
    <lineage>
        <taxon>Bacteria</taxon>
        <taxon>Bacillati</taxon>
        <taxon>Actinomycetota</taxon>
        <taxon>Actinomycetes</taxon>
        <taxon>Mycobacteriales</taxon>
        <taxon>Mycobacteriaceae</taxon>
        <taxon>Mycobacteroides</taxon>
    </lineage>
</organism>